<dbReference type="Proteomes" id="UP000198940">
    <property type="component" value="Unassembled WGS sequence"/>
</dbReference>
<sequence>MDEVVYDLLNFESQIENKRFHDTIKEIVQQETNISKVKLSTDQLNSLIAILFSYGLHYDELVEEKRYRFLNALIEEKLPLFQVSQTFAGHVLNNLSQGAKIEFQQLLQMEHNIQEILANDRLLDFVEMELLDPTTSFRKWEYGRYAMAYLGQKVFGHIKWDKILDKKGCLQKLGEQLDKQNGKMDSQEKQFLQMMSKGMLMPQKTNMAEFLFIGSYVQEHMMKLSASIKDLSKILESAIQKEISRQKGKEGPNL</sequence>
<keyword evidence="4" id="KW-1185">Reference proteome</keyword>
<evidence type="ECO:0000313" key="4">
    <source>
        <dbReference type="Proteomes" id="UP000198940"/>
    </source>
</evidence>
<comment type="caution">
    <text evidence="2">The sequence shown here is derived from an EMBL/GenBank/DDBJ whole genome shotgun (WGS) entry which is preliminary data.</text>
</comment>
<protein>
    <submittedName>
        <fullName evidence="2">Uncharacterized protein</fullName>
    </submittedName>
</protein>
<dbReference type="EMBL" id="FRAT01000006">
    <property type="protein sequence ID" value="SHL05987.1"/>
    <property type="molecule type" value="Genomic_DNA"/>
</dbReference>
<gene>
    <name evidence="1" type="ORF">SAMN04487891_1047</name>
    <name evidence="2" type="ORF">SAMN05216293_2596</name>
</gene>
<dbReference type="RefSeq" id="WP_072880430.1">
    <property type="nucleotide sequence ID" value="NZ_FOKU01000004.1"/>
</dbReference>
<name>A0A1M6XJ48_9FLAO</name>
<dbReference type="AlphaFoldDB" id="A0A1M6XJ48"/>
<reference evidence="2 3" key="1">
    <citation type="submission" date="2016-11" db="EMBL/GenBank/DDBJ databases">
        <authorList>
            <person name="Varghese N."/>
            <person name="Submissions S."/>
        </authorList>
    </citation>
    <scope>NUCLEOTIDE SEQUENCE [LARGE SCALE GENOMIC DNA]</scope>
    <source>
        <strain evidence="2 3">CGMCC 1.12174</strain>
        <strain evidence="1 4">DSM 26351</strain>
    </source>
</reference>
<dbReference type="EMBL" id="FOKU01000004">
    <property type="protein sequence ID" value="SFB94468.1"/>
    <property type="molecule type" value="Genomic_DNA"/>
</dbReference>
<accession>A0A1M6XJ48</accession>
<evidence type="ECO:0000313" key="2">
    <source>
        <dbReference type="EMBL" id="SHL05987.1"/>
    </source>
</evidence>
<organism evidence="2 3">
    <name type="scientific">Flagellimonas taeanensis</name>
    <dbReference type="NCBI Taxonomy" id="1005926"/>
    <lineage>
        <taxon>Bacteria</taxon>
        <taxon>Pseudomonadati</taxon>
        <taxon>Bacteroidota</taxon>
        <taxon>Flavobacteriia</taxon>
        <taxon>Flavobacteriales</taxon>
        <taxon>Flavobacteriaceae</taxon>
        <taxon>Flagellimonas</taxon>
    </lineage>
</organism>
<proteinExistence type="predicted"/>
<dbReference type="Proteomes" id="UP000184031">
    <property type="component" value="Unassembled WGS sequence"/>
</dbReference>
<evidence type="ECO:0000313" key="1">
    <source>
        <dbReference type="EMBL" id="SFB94468.1"/>
    </source>
</evidence>
<evidence type="ECO:0000313" key="3">
    <source>
        <dbReference type="Proteomes" id="UP000184031"/>
    </source>
</evidence>
<dbReference type="OrthoDB" id="1173626at2"/>